<organism evidence="1 2">
    <name type="scientific">Bacteroides stercoris</name>
    <dbReference type="NCBI Taxonomy" id="46506"/>
    <lineage>
        <taxon>Bacteria</taxon>
        <taxon>Pseudomonadati</taxon>
        <taxon>Bacteroidota</taxon>
        <taxon>Bacteroidia</taxon>
        <taxon>Bacteroidales</taxon>
        <taxon>Bacteroidaceae</taxon>
        <taxon>Bacteroides</taxon>
    </lineage>
</organism>
<evidence type="ECO:0000313" key="1">
    <source>
        <dbReference type="EMBL" id="KWR54608.1"/>
    </source>
</evidence>
<dbReference type="RefSeq" id="WP_060386017.1">
    <property type="nucleotide sequence ID" value="NZ_LRGC01000008.1"/>
</dbReference>
<proteinExistence type="predicted"/>
<name>A0A108T7B9_BACSE</name>
<reference evidence="1 2" key="1">
    <citation type="journal article" date="2016" name="BMC Genomics">
        <title>Type VI secretion systems of human gut Bacteroidales segregate into three genetic architectures, two of which are contained on mobile genetic elements.</title>
        <authorList>
            <person name="Coyne M.J."/>
            <person name="Roelofs K.G."/>
            <person name="Comstock L.E."/>
        </authorList>
    </citation>
    <scope>NUCLEOTIDE SEQUENCE [LARGE SCALE GENOMIC DNA]</scope>
    <source>
        <strain evidence="1 2">CL09T03C01</strain>
    </source>
</reference>
<dbReference type="EMBL" id="LRGC01000008">
    <property type="protein sequence ID" value="KWR54608.1"/>
    <property type="molecule type" value="Genomic_DNA"/>
</dbReference>
<gene>
    <name evidence="1" type="ORF">AA415_02142</name>
</gene>
<accession>A0A108T7B9</accession>
<dbReference type="AlphaFoldDB" id="A0A108T7B9"/>
<evidence type="ECO:0008006" key="3">
    <source>
        <dbReference type="Google" id="ProtNLM"/>
    </source>
</evidence>
<protein>
    <recommendedName>
        <fullName evidence="3">DUF4248 domain-containing protein</fullName>
    </recommendedName>
</protein>
<sequence length="93" mass="10912">MKQTDYEWMLFGCHPVSDVAMAYCSCEHATSSTRAFRKLVKLYPRLYEALCRYGYTERTTTLVPLQIAAIIREWGMPGEAFLEGQKRFKEEKY</sequence>
<evidence type="ECO:0000313" key="2">
    <source>
        <dbReference type="Proteomes" id="UP000056419"/>
    </source>
</evidence>
<dbReference type="Pfam" id="PF14053">
    <property type="entry name" value="DUF4248"/>
    <property type="match status" value="1"/>
</dbReference>
<dbReference type="PATRIC" id="fig|46506.5.peg.2293"/>
<comment type="caution">
    <text evidence="1">The sequence shown here is derived from an EMBL/GenBank/DDBJ whole genome shotgun (WGS) entry which is preliminary data.</text>
</comment>
<dbReference type="Proteomes" id="UP000056419">
    <property type="component" value="Unassembled WGS sequence"/>
</dbReference>
<dbReference type="InterPro" id="IPR025342">
    <property type="entry name" value="DUF4248"/>
</dbReference>
<keyword evidence="2" id="KW-1185">Reference proteome</keyword>